<feature type="region of interest" description="Disordered" evidence="1">
    <location>
        <begin position="1"/>
        <end position="32"/>
    </location>
</feature>
<evidence type="ECO:0000313" key="2">
    <source>
        <dbReference type="EMBL" id="CAJ1969987.1"/>
    </source>
</evidence>
<keyword evidence="3" id="KW-1185">Reference proteome</keyword>
<proteinExistence type="predicted"/>
<feature type="region of interest" description="Disordered" evidence="1">
    <location>
        <begin position="326"/>
        <end position="367"/>
    </location>
</feature>
<feature type="compositionally biased region" description="Basic and acidic residues" evidence="1">
    <location>
        <begin position="522"/>
        <end position="532"/>
    </location>
</feature>
<feature type="compositionally biased region" description="Polar residues" evidence="1">
    <location>
        <begin position="349"/>
        <end position="359"/>
    </location>
</feature>
<evidence type="ECO:0000313" key="3">
    <source>
        <dbReference type="Proteomes" id="UP001295423"/>
    </source>
</evidence>
<accession>A0AAD2JPM4</accession>
<protein>
    <recommendedName>
        <fullName evidence="4">F-box domain-containing protein</fullName>
    </recommendedName>
</protein>
<feature type="compositionally biased region" description="Polar residues" evidence="1">
    <location>
        <begin position="487"/>
        <end position="504"/>
    </location>
</feature>
<dbReference type="AlphaFoldDB" id="A0AAD2JPM4"/>
<feature type="region of interest" description="Disordered" evidence="1">
    <location>
        <begin position="119"/>
        <end position="141"/>
    </location>
</feature>
<comment type="caution">
    <text evidence="2">The sequence shown here is derived from an EMBL/GenBank/DDBJ whole genome shotgun (WGS) entry which is preliminary data.</text>
</comment>
<feature type="region of interest" description="Disordered" evidence="1">
    <location>
        <begin position="481"/>
        <end position="532"/>
    </location>
</feature>
<feature type="compositionally biased region" description="Polar residues" evidence="1">
    <location>
        <begin position="127"/>
        <end position="139"/>
    </location>
</feature>
<evidence type="ECO:0000256" key="1">
    <source>
        <dbReference type="SAM" id="MobiDB-lite"/>
    </source>
</evidence>
<feature type="compositionally biased region" description="Polar residues" evidence="1">
    <location>
        <begin position="1"/>
        <end position="16"/>
    </location>
</feature>
<feature type="compositionally biased region" description="Polar residues" evidence="1">
    <location>
        <begin position="206"/>
        <end position="219"/>
    </location>
</feature>
<evidence type="ECO:0008006" key="4">
    <source>
        <dbReference type="Google" id="ProtNLM"/>
    </source>
</evidence>
<name>A0AAD2JPM4_9STRA</name>
<reference evidence="2" key="1">
    <citation type="submission" date="2023-08" db="EMBL/GenBank/DDBJ databases">
        <authorList>
            <person name="Audoor S."/>
            <person name="Bilcke G."/>
        </authorList>
    </citation>
    <scope>NUCLEOTIDE SEQUENCE</scope>
</reference>
<dbReference type="Proteomes" id="UP001295423">
    <property type="component" value="Unassembled WGS sequence"/>
</dbReference>
<organism evidence="2 3">
    <name type="scientific">Cylindrotheca closterium</name>
    <dbReference type="NCBI Taxonomy" id="2856"/>
    <lineage>
        <taxon>Eukaryota</taxon>
        <taxon>Sar</taxon>
        <taxon>Stramenopiles</taxon>
        <taxon>Ochrophyta</taxon>
        <taxon>Bacillariophyta</taxon>
        <taxon>Bacillariophyceae</taxon>
        <taxon>Bacillariophycidae</taxon>
        <taxon>Bacillariales</taxon>
        <taxon>Bacillariaceae</taxon>
        <taxon>Cylindrotheca</taxon>
    </lineage>
</organism>
<sequence length="805" mass="89053">MQYSDPSGLTIDQSPPSRRLQSDDDSNSLTNDELHKHTGVHMYHQNNVMIGNFLHPVDRSNSSRPSYNVKASLLHHNGQGANNVSMAELFLSNESARRRSLEQNYESLGTLLADGGIDTMKRRSKDNNSLGDQKNNGPDASQIEIDDLVAAVDPTPWSEIRRKIQTDEEIARDVAGASSPQRSPAHPHHSNYYPYGRHHQLPIPNNVATARQRMSSPNRQVEKKKDGQSTMEEAIATAAAIACGQKGVTSISRPTITPPPSQVKPPGEPSPYIGALQLQNGKSKFIARPFQRQLGSYSYSQSQHSAAHSTNRASVLAAASRKSQYGFGGNHTVPSVPAPPPVAKRKEMTAQQTHTLPTSQRDHFPPPNCGAAYERKKQRAKDARIKLNEAIESLSIAIGLAGSQSRQRHEFLSSRIVGTVDREKTLRMSAECSKLAEQAKKWDRPSFVGTAASIVQGLNSQCEALMRELVTLNERLDESSPYCAVNESPNSSIQKRNQYSSPGLNNADGHVAKRLRPSPQADDTKKLDPAIQRSKENESNVFGLVKDFLDPISMVRSLSVSRVWRDIGVFSNGDAWFNFAVKRFGFYNVRQWTEKLEDCGKKVSNMSLYKSMNSANVMPHFEKNNLSLIGDSKIPGRVSGWVFIVERSNGETLRSVKTEPAIPASTNGAFQSRPVVELRVLIQNTGTADQPIGIRDQKIAIDVSTRRSGGELNEIDWDSRFKKVVRTLDGETIDCSIKQSRYDTSGDLCHLRLFDSVLIEVYINACGCSTTSKFQQRSNFTKILICLEGTTIPLVIPFLNDHVGK</sequence>
<dbReference type="EMBL" id="CAKOGP040002446">
    <property type="protein sequence ID" value="CAJ1969987.1"/>
    <property type="molecule type" value="Genomic_DNA"/>
</dbReference>
<feature type="region of interest" description="Disordered" evidence="1">
    <location>
        <begin position="172"/>
        <end position="230"/>
    </location>
</feature>
<gene>
    <name evidence="2" type="ORF">CYCCA115_LOCUS24011</name>
</gene>